<sequence>MAARVICWQPVWNARFPGIGMERLVLQEGPQEGWAESVILGMTEGGVSFRVDYRLEWDAAWFLRKAAIERRMGATCQSLELAHNGAGNWRDGSGAALPHLAGCIDIDIWPTPFTNTFPIRRAPPAAPDSRAEYAMAWVDAVSGPEITVKPMRQGYTLLRDGRYLYENLDGNFRAHLPVDGDGLVLDYEGVFRRVPATAEAP</sequence>
<dbReference type="Proteomes" id="UP000295783">
    <property type="component" value="Unassembled WGS sequence"/>
</dbReference>
<keyword evidence="2" id="KW-1185">Reference proteome</keyword>
<dbReference type="RefSeq" id="WP_133613283.1">
    <property type="nucleotide sequence ID" value="NZ_SNYW01000008.1"/>
</dbReference>
<evidence type="ECO:0000313" key="1">
    <source>
        <dbReference type="EMBL" id="TDQ81951.1"/>
    </source>
</evidence>
<accession>A0A4R6WR71</accession>
<reference evidence="1 2" key="1">
    <citation type="submission" date="2019-03" db="EMBL/GenBank/DDBJ databases">
        <title>Genomic Encyclopedia of Type Strains, Phase III (KMG-III): the genomes of soil and plant-associated and newly described type strains.</title>
        <authorList>
            <person name="Whitman W."/>
        </authorList>
    </citation>
    <scope>NUCLEOTIDE SEQUENCE [LARGE SCALE GENOMIC DNA]</scope>
    <source>
        <strain evidence="1 2">CGMCC 1.7660</strain>
    </source>
</reference>
<evidence type="ECO:0008006" key="3">
    <source>
        <dbReference type="Google" id="ProtNLM"/>
    </source>
</evidence>
<comment type="caution">
    <text evidence="1">The sequence shown here is derived from an EMBL/GenBank/DDBJ whole genome shotgun (WGS) entry which is preliminary data.</text>
</comment>
<dbReference type="OrthoDB" id="7347529at2"/>
<evidence type="ECO:0000313" key="2">
    <source>
        <dbReference type="Proteomes" id="UP000295783"/>
    </source>
</evidence>
<organism evidence="1 2">
    <name type="scientific">Dongia mobilis</name>
    <dbReference type="NCBI Taxonomy" id="578943"/>
    <lineage>
        <taxon>Bacteria</taxon>
        <taxon>Pseudomonadati</taxon>
        <taxon>Pseudomonadota</taxon>
        <taxon>Alphaproteobacteria</taxon>
        <taxon>Rhodospirillales</taxon>
        <taxon>Dongiaceae</taxon>
        <taxon>Dongia</taxon>
    </lineage>
</organism>
<dbReference type="AlphaFoldDB" id="A0A4R6WR71"/>
<protein>
    <recommendedName>
        <fullName evidence="3">Glycolipid-binding protein</fullName>
    </recommendedName>
</protein>
<gene>
    <name evidence="1" type="ORF">A8950_1771</name>
</gene>
<proteinExistence type="predicted"/>
<dbReference type="Pfam" id="PF06475">
    <property type="entry name" value="Glycolipid_bind"/>
    <property type="match status" value="1"/>
</dbReference>
<dbReference type="EMBL" id="SNYW01000008">
    <property type="protein sequence ID" value="TDQ81951.1"/>
    <property type="molecule type" value="Genomic_DNA"/>
</dbReference>
<dbReference type="InterPro" id="IPR009467">
    <property type="entry name" value="Glycolipid-bd_prot_put"/>
</dbReference>
<dbReference type="SUPFAM" id="SSF159275">
    <property type="entry name" value="PA1994-like"/>
    <property type="match status" value="1"/>
</dbReference>
<name>A0A4R6WR71_9PROT</name>